<keyword evidence="8" id="KW-1185">Reference proteome</keyword>
<dbReference type="GO" id="GO:0016020">
    <property type="term" value="C:membrane"/>
    <property type="evidence" value="ECO:0007669"/>
    <property type="project" value="UniProtKB-SubCell"/>
</dbReference>
<dbReference type="EMBL" id="JAUCMV010000002">
    <property type="protein sequence ID" value="KAK0415956.1"/>
    <property type="molecule type" value="Genomic_DNA"/>
</dbReference>
<dbReference type="InterPro" id="IPR000276">
    <property type="entry name" value="GPCR_Rhodpsn"/>
</dbReference>
<dbReference type="AlphaFoldDB" id="A0AA39I1A4"/>
<dbReference type="PANTHER" id="PTHR23360:SF16">
    <property type="entry name" value="G-PROTEIN COUPLED RECEPTORS FAMILY 1 PROFILE DOMAIN-CONTAINING PROTEIN"/>
    <property type="match status" value="1"/>
</dbReference>
<dbReference type="GO" id="GO:0004930">
    <property type="term" value="F:G protein-coupled receptor activity"/>
    <property type="evidence" value="ECO:0007669"/>
    <property type="project" value="InterPro"/>
</dbReference>
<proteinExistence type="predicted"/>
<comment type="caution">
    <text evidence="7">The sequence shown here is derived from an EMBL/GenBank/DDBJ whole genome shotgun (WGS) entry which is preliminary data.</text>
</comment>
<evidence type="ECO:0000256" key="2">
    <source>
        <dbReference type="ARBA" id="ARBA00022692"/>
    </source>
</evidence>
<dbReference type="InterPro" id="IPR047130">
    <property type="entry name" value="7TM_GPCR_Srsx_nematod"/>
</dbReference>
<evidence type="ECO:0000313" key="7">
    <source>
        <dbReference type="EMBL" id="KAK0415956.1"/>
    </source>
</evidence>
<organism evidence="7 8">
    <name type="scientific">Steinernema hermaphroditum</name>
    <dbReference type="NCBI Taxonomy" id="289476"/>
    <lineage>
        <taxon>Eukaryota</taxon>
        <taxon>Metazoa</taxon>
        <taxon>Ecdysozoa</taxon>
        <taxon>Nematoda</taxon>
        <taxon>Chromadorea</taxon>
        <taxon>Rhabditida</taxon>
        <taxon>Tylenchina</taxon>
        <taxon>Panagrolaimomorpha</taxon>
        <taxon>Strongyloidoidea</taxon>
        <taxon>Steinernematidae</taxon>
        <taxon>Steinernema</taxon>
    </lineage>
</organism>
<feature type="transmembrane region" description="Helical" evidence="5">
    <location>
        <begin position="130"/>
        <end position="154"/>
    </location>
</feature>
<dbReference type="SUPFAM" id="SSF81321">
    <property type="entry name" value="Family A G protein-coupled receptor-like"/>
    <property type="match status" value="1"/>
</dbReference>
<evidence type="ECO:0000256" key="1">
    <source>
        <dbReference type="ARBA" id="ARBA00004370"/>
    </source>
</evidence>
<name>A0AA39I1A4_9BILA</name>
<evidence type="ECO:0000256" key="4">
    <source>
        <dbReference type="ARBA" id="ARBA00023136"/>
    </source>
</evidence>
<dbReference type="InterPro" id="IPR017452">
    <property type="entry name" value="GPCR_Rhodpsn_7TM"/>
</dbReference>
<gene>
    <name evidence="7" type="ORF">QR680_012216</name>
</gene>
<feature type="domain" description="G-protein coupled receptors family 1 profile" evidence="6">
    <location>
        <begin position="34"/>
        <end position="267"/>
    </location>
</feature>
<feature type="transmembrane region" description="Helical" evidence="5">
    <location>
        <begin position="89"/>
        <end position="109"/>
    </location>
</feature>
<dbReference type="SMART" id="SM01381">
    <property type="entry name" value="7TM_GPCR_Srsx"/>
    <property type="match status" value="1"/>
</dbReference>
<dbReference type="Pfam" id="PF10320">
    <property type="entry name" value="7TM_GPCR_Srsx"/>
    <property type="match status" value="1"/>
</dbReference>
<dbReference type="CDD" id="cd00637">
    <property type="entry name" value="7tm_classA_rhodopsin-like"/>
    <property type="match status" value="1"/>
</dbReference>
<evidence type="ECO:0000256" key="3">
    <source>
        <dbReference type="ARBA" id="ARBA00022989"/>
    </source>
</evidence>
<keyword evidence="4 5" id="KW-0472">Membrane</keyword>
<feature type="transmembrane region" description="Helical" evidence="5">
    <location>
        <begin position="212"/>
        <end position="238"/>
    </location>
</feature>
<evidence type="ECO:0000313" key="8">
    <source>
        <dbReference type="Proteomes" id="UP001175271"/>
    </source>
</evidence>
<reference evidence="7" key="1">
    <citation type="submission" date="2023-06" db="EMBL/GenBank/DDBJ databases">
        <title>Genomic analysis of the entomopathogenic nematode Steinernema hermaphroditum.</title>
        <authorList>
            <person name="Schwarz E.M."/>
            <person name="Heppert J.K."/>
            <person name="Baniya A."/>
            <person name="Schwartz H.T."/>
            <person name="Tan C.-H."/>
            <person name="Antoshechkin I."/>
            <person name="Sternberg P.W."/>
            <person name="Goodrich-Blair H."/>
            <person name="Dillman A.R."/>
        </authorList>
    </citation>
    <scope>NUCLEOTIDE SEQUENCE</scope>
    <source>
        <strain evidence="7">PS9179</strain>
        <tissue evidence="7">Whole animal</tissue>
    </source>
</reference>
<keyword evidence="2 5" id="KW-0812">Transmembrane</keyword>
<dbReference type="PANTHER" id="PTHR23360">
    <property type="entry name" value="G-PROTEIN COUPLED RECEPTORS FAMILY 1 PROFILE DOMAIN-CONTAINING PROTEIN-RELATED"/>
    <property type="match status" value="1"/>
</dbReference>
<dbReference type="Gene3D" id="1.20.1070.10">
    <property type="entry name" value="Rhodopsin 7-helix transmembrane proteins"/>
    <property type="match status" value="1"/>
</dbReference>
<evidence type="ECO:0000256" key="5">
    <source>
        <dbReference type="SAM" id="Phobius"/>
    </source>
</evidence>
<comment type="subcellular location">
    <subcellularLocation>
        <location evidence="1">Membrane</location>
    </subcellularLocation>
</comment>
<accession>A0AA39I1A4</accession>
<feature type="transmembrane region" description="Helical" evidence="5">
    <location>
        <begin position="250"/>
        <end position="269"/>
    </location>
</feature>
<protein>
    <recommendedName>
        <fullName evidence="6">G-protein coupled receptors family 1 profile domain-containing protein</fullName>
    </recommendedName>
</protein>
<sequence length="305" mass="34431">MSIVNWYLTPSVAFSIQKYAAAYLFVTVFIGLFSNGSIVLVTLKSQHLRGPCNILIAIQALMDIVTSLGHIVYFYFLYSRTLIPFSECYFYQFVPTSAMNITTALTLAIGVDRLLSLKYPLLYKMWSIKIYLTLMLLSCVLYDVLIKLIAYMTLTDDLVICLIADGYVGLGKDTWVFTQVIINVAVVLVYRKIQQEMAVLRNSVKEARIIILSLYTIVVAYIFGWLMTMCLLGVVRVLTTEPNLVVTCELFAGLFANLNMVIPAFIYYYRSSMYNMAFRGVFRKAEVTPLSGSHAGSTQARTSIH</sequence>
<feature type="transmembrane region" description="Helical" evidence="5">
    <location>
        <begin position="20"/>
        <end position="43"/>
    </location>
</feature>
<dbReference type="InterPro" id="IPR019424">
    <property type="entry name" value="7TM_GPCR_Srsx"/>
</dbReference>
<feature type="transmembrane region" description="Helical" evidence="5">
    <location>
        <begin position="55"/>
        <end position="77"/>
    </location>
</feature>
<feature type="transmembrane region" description="Helical" evidence="5">
    <location>
        <begin position="174"/>
        <end position="191"/>
    </location>
</feature>
<evidence type="ECO:0000259" key="6">
    <source>
        <dbReference type="PROSITE" id="PS50262"/>
    </source>
</evidence>
<dbReference type="Proteomes" id="UP001175271">
    <property type="component" value="Unassembled WGS sequence"/>
</dbReference>
<dbReference type="PROSITE" id="PS50262">
    <property type="entry name" value="G_PROTEIN_RECEP_F1_2"/>
    <property type="match status" value="1"/>
</dbReference>
<keyword evidence="3 5" id="KW-1133">Transmembrane helix</keyword>